<feature type="domain" description="Cytidyltransferase-like" evidence="3">
    <location>
        <begin position="5"/>
        <end position="124"/>
    </location>
</feature>
<dbReference type="InterPro" id="IPR014729">
    <property type="entry name" value="Rossmann-like_a/b/a_fold"/>
</dbReference>
<dbReference type="PANTHER" id="PTHR43793">
    <property type="entry name" value="FAD SYNTHASE"/>
    <property type="match status" value="1"/>
</dbReference>
<comment type="caution">
    <text evidence="4">The sequence shown here is derived from an EMBL/GenBank/DDBJ whole genome shotgun (WGS) entry which is preliminary data.</text>
</comment>
<dbReference type="RefSeq" id="WP_301696741.1">
    <property type="nucleotide sequence ID" value="NZ_JAUJYW010000001.1"/>
</dbReference>
<dbReference type="Pfam" id="PF01467">
    <property type="entry name" value="CTP_transf_like"/>
    <property type="match status" value="1"/>
</dbReference>
<dbReference type="Proteomes" id="UP001174867">
    <property type="component" value="Unassembled WGS sequence"/>
</dbReference>
<dbReference type="NCBIfam" id="TIGR00125">
    <property type="entry name" value="cyt_tran_rel"/>
    <property type="match status" value="1"/>
</dbReference>
<dbReference type="SUPFAM" id="SSF52374">
    <property type="entry name" value="Nucleotidylyl transferase"/>
    <property type="match status" value="1"/>
</dbReference>
<accession>A0ABT8PQH0</accession>
<proteinExistence type="predicted"/>
<dbReference type="Gene3D" id="3.40.50.620">
    <property type="entry name" value="HUPs"/>
    <property type="match status" value="1"/>
</dbReference>
<evidence type="ECO:0000259" key="3">
    <source>
        <dbReference type="Pfam" id="PF01467"/>
    </source>
</evidence>
<dbReference type="InterPro" id="IPR004821">
    <property type="entry name" value="Cyt_trans-like"/>
</dbReference>
<evidence type="ECO:0000256" key="2">
    <source>
        <dbReference type="ARBA" id="ARBA00022695"/>
    </source>
</evidence>
<evidence type="ECO:0000313" key="5">
    <source>
        <dbReference type="Proteomes" id="UP001174867"/>
    </source>
</evidence>
<keyword evidence="5" id="KW-1185">Reference proteome</keyword>
<keyword evidence="1" id="KW-0808">Transferase</keyword>
<organism evidence="4 5">
    <name type="scientific">Citrobacter enshiensis</name>
    <dbReference type="NCBI Taxonomy" id="2971264"/>
    <lineage>
        <taxon>Bacteria</taxon>
        <taxon>Pseudomonadati</taxon>
        <taxon>Pseudomonadota</taxon>
        <taxon>Gammaproteobacteria</taxon>
        <taxon>Enterobacterales</taxon>
        <taxon>Enterobacteriaceae</taxon>
        <taxon>Citrobacter</taxon>
    </lineage>
</organism>
<gene>
    <name evidence="4" type="ORF">Q0A17_03225</name>
</gene>
<dbReference type="GO" id="GO:0016779">
    <property type="term" value="F:nucleotidyltransferase activity"/>
    <property type="evidence" value="ECO:0007669"/>
    <property type="project" value="UniProtKB-KW"/>
</dbReference>
<keyword evidence="2 4" id="KW-0548">Nucleotidyltransferase</keyword>
<dbReference type="EMBL" id="JAUJYW010000001">
    <property type="protein sequence ID" value="MDN8598430.1"/>
    <property type="molecule type" value="Genomic_DNA"/>
</dbReference>
<sequence length="135" mass="15163">MKTIITFGTFDVFHIGHLRILERAGQLGERLIVGVSSDALNIEKKGRSPIYSQDERMGIVAGLKYVAGVFLEESLEQKADYILRFNADTLVMGDDWAGRFDCFSHLCEVVYFPRTPSISTTSIIEVIKFKEDAVV</sequence>
<protein>
    <submittedName>
        <fullName evidence="4">Adenylyltransferase/cytidyltransferase family protein</fullName>
    </submittedName>
</protein>
<evidence type="ECO:0000256" key="1">
    <source>
        <dbReference type="ARBA" id="ARBA00022679"/>
    </source>
</evidence>
<reference evidence="4 5" key="1">
    <citation type="submission" date="2023-07" db="EMBL/GenBank/DDBJ databases">
        <title>Citrobacter selenititolerans sp. nov., isolated from seleniferous soil.</title>
        <authorList>
            <person name="Zhang S."/>
            <person name="Li K."/>
            <person name="Peng J."/>
            <person name="Wang H."/>
            <person name="Sun J."/>
            <person name="Guo Y."/>
        </authorList>
    </citation>
    <scope>NUCLEOTIDE SEQUENCE [LARGE SCALE GENOMIC DNA]</scope>
    <source>
        <strain evidence="4 5">S2-9</strain>
    </source>
</reference>
<dbReference type="InterPro" id="IPR050385">
    <property type="entry name" value="Archaeal_FAD_synthase"/>
</dbReference>
<name>A0ABT8PQH0_9ENTR</name>
<dbReference type="PANTHER" id="PTHR43793:SF1">
    <property type="entry name" value="FAD SYNTHASE"/>
    <property type="match status" value="1"/>
</dbReference>
<evidence type="ECO:0000313" key="4">
    <source>
        <dbReference type="EMBL" id="MDN8598430.1"/>
    </source>
</evidence>